<gene>
    <name evidence="2" type="ORF">FYK34_11730</name>
</gene>
<dbReference type="RefSeq" id="WP_149296681.1">
    <property type="nucleotide sequence ID" value="NZ_CP043473.1"/>
</dbReference>
<evidence type="ECO:0000313" key="3">
    <source>
        <dbReference type="Proteomes" id="UP000322079"/>
    </source>
</evidence>
<dbReference type="KEGG" id="chrm:FYK34_11730"/>
<name>A0A5C1DHL3_9NEIS</name>
<dbReference type="AlphaFoldDB" id="A0A5C1DHL3"/>
<reference evidence="2 3" key="1">
    <citation type="submission" date="2019-08" db="EMBL/GenBank/DDBJ databases">
        <title>Chromobacterium paludis, a novel bacterium isolated from a Maryland marsh pond.</title>
        <authorList>
            <person name="Blackburn M.B."/>
            <person name="Gundersen-Rindal D.E."/>
        </authorList>
    </citation>
    <scope>NUCLEOTIDE SEQUENCE [LARGE SCALE GENOMIC DNA]</scope>
    <source>
        <strain evidence="3">IIBBL 257-1</strain>
    </source>
</reference>
<dbReference type="EMBL" id="CP043473">
    <property type="protein sequence ID" value="QEL56184.1"/>
    <property type="molecule type" value="Genomic_DNA"/>
</dbReference>
<feature type="region of interest" description="Disordered" evidence="1">
    <location>
        <begin position="80"/>
        <end position="109"/>
    </location>
</feature>
<keyword evidence="3" id="KW-1185">Reference proteome</keyword>
<evidence type="ECO:0000256" key="1">
    <source>
        <dbReference type="SAM" id="MobiDB-lite"/>
    </source>
</evidence>
<dbReference type="Proteomes" id="UP000322079">
    <property type="component" value="Chromosome"/>
</dbReference>
<accession>A0A5C1DHL3</accession>
<organism evidence="2 3">
    <name type="scientific">Chromobacterium paludis</name>
    <dbReference type="NCBI Taxonomy" id="2605945"/>
    <lineage>
        <taxon>Bacteria</taxon>
        <taxon>Pseudomonadati</taxon>
        <taxon>Pseudomonadota</taxon>
        <taxon>Betaproteobacteria</taxon>
        <taxon>Neisseriales</taxon>
        <taxon>Chromobacteriaceae</taxon>
        <taxon>Chromobacterium</taxon>
    </lineage>
</organism>
<sequence>MTYLVDEVNGGIRASLPDFNLYTFASAVSEVPVRLQEAIAAGYHGKEPKSSGLDDLKDDPRYQGGWWLWLNIDVDDLPARRRSRKAASHKRSKGPGRRGDAQSGAARSA</sequence>
<protein>
    <submittedName>
        <fullName evidence="2">Uncharacterized protein</fullName>
    </submittedName>
</protein>
<feature type="compositionally biased region" description="Basic residues" evidence="1">
    <location>
        <begin position="80"/>
        <end position="96"/>
    </location>
</feature>
<proteinExistence type="predicted"/>
<evidence type="ECO:0000313" key="2">
    <source>
        <dbReference type="EMBL" id="QEL56184.1"/>
    </source>
</evidence>